<name>A0A7G3G4W7_9NEIS</name>
<protein>
    <submittedName>
        <fullName evidence="1">Uncharacterized protein</fullName>
    </submittedName>
</protein>
<accession>A0A7G3G4W7</accession>
<sequence length="119" mass="13371">MGIGHWALGIGHWALQTKMLTHIFHPIIFNLKKLTKKSSPPSFQRLFMKKNPNKMASCGSFRGLNVAGAFWALKPLQESLPAQLSIINNENTPHEKQLLFNVPMRKTGDLTLVGSFVYP</sequence>
<dbReference type="EMBL" id="CP025781">
    <property type="protein sequence ID" value="QBC42490.1"/>
    <property type="molecule type" value="Genomic_DNA"/>
</dbReference>
<dbReference type="Proteomes" id="UP000515917">
    <property type="component" value="Chromosome"/>
</dbReference>
<reference evidence="1 2" key="1">
    <citation type="submission" date="2018-01" db="EMBL/GenBank/DDBJ databases">
        <title>Genome sequence of Iodobacter sp. strain PCH194 isolated from Indian Trans-Himalaya.</title>
        <authorList>
            <person name="Kumar V."/>
            <person name="Thakur V."/>
            <person name="Kumar S."/>
            <person name="Singh D."/>
        </authorList>
    </citation>
    <scope>NUCLEOTIDE SEQUENCE [LARGE SCALE GENOMIC DNA]</scope>
    <source>
        <strain evidence="1 2">PCH194</strain>
    </source>
</reference>
<organism evidence="1 2">
    <name type="scientific">Iodobacter fluviatilis</name>
    <dbReference type="NCBI Taxonomy" id="537"/>
    <lineage>
        <taxon>Bacteria</taxon>
        <taxon>Pseudomonadati</taxon>
        <taxon>Pseudomonadota</taxon>
        <taxon>Betaproteobacteria</taxon>
        <taxon>Neisseriales</taxon>
        <taxon>Chitinibacteraceae</taxon>
        <taxon>Iodobacter</taxon>
    </lineage>
</organism>
<keyword evidence="2" id="KW-1185">Reference proteome</keyword>
<evidence type="ECO:0000313" key="2">
    <source>
        <dbReference type="Proteomes" id="UP000515917"/>
    </source>
</evidence>
<gene>
    <name evidence="1" type="ORF">C1H71_02235</name>
</gene>
<dbReference type="KEGG" id="ifl:C1H71_02235"/>
<evidence type="ECO:0000313" key="1">
    <source>
        <dbReference type="EMBL" id="QBC42490.1"/>
    </source>
</evidence>
<proteinExistence type="predicted"/>
<dbReference type="AlphaFoldDB" id="A0A7G3G4W7"/>